<keyword evidence="4" id="KW-1003">Cell membrane</keyword>
<dbReference type="InterPro" id="IPR003593">
    <property type="entry name" value="AAA+_ATPase"/>
</dbReference>
<comment type="similarity">
    <text evidence="2">Belongs to the ABC transporter superfamily.</text>
</comment>
<organism evidence="10 11">
    <name type="scientific">Bavariicoccus seileri</name>
    <dbReference type="NCBI Taxonomy" id="549685"/>
    <lineage>
        <taxon>Bacteria</taxon>
        <taxon>Bacillati</taxon>
        <taxon>Bacillota</taxon>
        <taxon>Bacilli</taxon>
        <taxon>Lactobacillales</taxon>
        <taxon>Enterococcaceae</taxon>
        <taxon>Bavariicoccus</taxon>
    </lineage>
</organism>
<keyword evidence="6 10" id="KW-0067">ATP-binding</keyword>
<dbReference type="SUPFAM" id="SSF52540">
    <property type="entry name" value="P-loop containing nucleoside triphosphate hydrolases"/>
    <property type="match status" value="2"/>
</dbReference>
<feature type="domain" description="ABC transporter" evidence="9">
    <location>
        <begin position="2"/>
        <end position="240"/>
    </location>
</feature>
<dbReference type="InterPro" id="IPR027417">
    <property type="entry name" value="P-loop_NTPase"/>
</dbReference>
<keyword evidence="7" id="KW-1278">Translocase</keyword>
<dbReference type="PROSITE" id="PS00211">
    <property type="entry name" value="ABC_TRANSPORTER_1"/>
    <property type="match status" value="1"/>
</dbReference>
<evidence type="ECO:0000256" key="3">
    <source>
        <dbReference type="ARBA" id="ARBA00022448"/>
    </source>
</evidence>
<evidence type="ECO:0000256" key="7">
    <source>
        <dbReference type="ARBA" id="ARBA00022967"/>
    </source>
</evidence>
<dbReference type="STRING" id="1121105.GCA_000421665_01259"/>
<evidence type="ECO:0000256" key="6">
    <source>
        <dbReference type="ARBA" id="ARBA00022840"/>
    </source>
</evidence>
<dbReference type="EMBL" id="DQHO01000006">
    <property type="protein sequence ID" value="HCS93262.1"/>
    <property type="molecule type" value="Genomic_DNA"/>
</dbReference>
<name>A0A3D4S441_9ENTE</name>
<accession>A0A3D4S441</accession>
<keyword evidence="3" id="KW-0813">Transport</keyword>
<dbReference type="NCBIfam" id="NF010167">
    <property type="entry name" value="PRK13648.1"/>
    <property type="match status" value="2"/>
</dbReference>
<dbReference type="SMART" id="SM00382">
    <property type="entry name" value="AAA"/>
    <property type="match status" value="2"/>
</dbReference>
<reference evidence="10 11" key="1">
    <citation type="journal article" date="2018" name="Nat. Biotechnol.">
        <title>A standardized bacterial taxonomy based on genome phylogeny substantially revises the tree of life.</title>
        <authorList>
            <person name="Parks D.H."/>
            <person name="Chuvochina M."/>
            <person name="Waite D.W."/>
            <person name="Rinke C."/>
            <person name="Skarshewski A."/>
            <person name="Chaumeil P.A."/>
            <person name="Hugenholtz P."/>
        </authorList>
    </citation>
    <scope>NUCLEOTIDE SEQUENCE [LARGE SCALE GENOMIC DNA]</scope>
    <source>
        <strain evidence="10">UBA11306</strain>
    </source>
</reference>
<feature type="domain" description="ABC transporter" evidence="9">
    <location>
        <begin position="338"/>
        <end position="575"/>
    </location>
</feature>
<dbReference type="PROSITE" id="PS50893">
    <property type="entry name" value="ABC_TRANSPORTER_2"/>
    <property type="match status" value="2"/>
</dbReference>
<protein>
    <submittedName>
        <fullName evidence="10">Cobalt ABC transporter ATP-binding protein</fullName>
    </submittedName>
</protein>
<dbReference type="GO" id="GO:0005524">
    <property type="term" value="F:ATP binding"/>
    <property type="evidence" value="ECO:0007669"/>
    <property type="project" value="UniProtKB-KW"/>
</dbReference>
<dbReference type="GO" id="GO:0016887">
    <property type="term" value="F:ATP hydrolysis activity"/>
    <property type="evidence" value="ECO:0007669"/>
    <property type="project" value="InterPro"/>
</dbReference>
<proteinExistence type="inferred from homology"/>
<dbReference type="InterPro" id="IPR050095">
    <property type="entry name" value="ECF_ABC_transporter_ATP-bd"/>
</dbReference>
<dbReference type="InterPro" id="IPR017871">
    <property type="entry name" value="ABC_transporter-like_CS"/>
</dbReference>
<evidence type="ECO:0000256" key="8">
    <source>
        <dbReference type="ARBA" id="ARBA00023136"/>
    </source>
</evidence>
<keyword evidence="8" id="KW-0472">Membrane</keyword>
<evidence type="ECO:0000256" key="2">
    <source>
        <dbReference type="ARBA" id="ARBA00005417"/>
    </source>
</evidence>
<dbReference type="AlphaFoldDB" id="A0A3D4S441"/>
<dbReference type="GO" id="GO:0042626">
    <property type="term" value="F:ATPase-coupled transmembrane transporter activity"/>
    <property type="evidence" value="ECO:0007669"/>
    <property type="project" value="TreeGrafter"/>
</dbReference>
<sequence length="608" mass="67902">MITIRNLSFTYPGSQKTTLNQINLDIKKGSFVAVVGNNGCGKSTLCKAINGLIPHFYEGDYSGEVKVDGTLVTEADISEIAQLVGYVYQDFENQIVRPTVLDDASFACLNYGRMDYLQRGETAIKQVGLSHKLKDFIWELSGGQKHLLALAGALSLNPDVLILDEPIAQLDPLKAKEIYRTLKYLNEKLGKTIIVIEHHTDFIAEYCEEVILVKEGRIKWHKRTKEALNLVEDLIAEHVYPPSVTIVAQRLEKQIGKKTTDQFPISYDEARGYIEMLITQGLIGNHSGVSGNNTKNEIVEETEKGKNITKIRKSVTIKEEIKKGKEIRGKANIEKPLIRLDHISFSYAKKAKKREEKLLFNDLSCDIYHGERIALVGSNGAGKTSLLKIMMGLTKPLHGLVYLEGKDVSAVPFSEVTEKITYIYQNPEEMFIRDSIRSDIEYAMKERNHQDYQERATALINQFSLSEIESSDGRLLSGGQMRRASLAIGMALEPELVLLDEPTASLDIATRHQILKTLNDLASGDKTVVIATHDLQLMSEWAERIIVLHDGKMIADGSKNQIFNDNMVADLVGIKAPDIFKLGKIIHPNLNSYTIDQFVGSIKGGTII</sequence>
<dbReference type="Proteomes" id="UP000262195">
    <property type="component" value="Unassembled WGS sequence"/>
</dbReference>
<comment type="caution">
    <text evidence="10">The sequence shown here is derived from an EMBL/GenBank/DDBJ whole genome shotgun (WGS) entry which is preliminary data.</text>
</comment>
<evidence type="ECO:0000256" key="4">
    <source>
        <dbReference type="ARBA" id="ARBA00022475"/>
    </source>
</evidence>
<evidence type="ECO:0000313" key="10">
    <source>
        <dbReference type="EMBL" id="HCS93262.1"/>
    </source>
</evidence>
<dbReference type="Pfam" id="PF00005">
    <property type="entry name" value="ABC_tran"/>
    <property type="match status" value="2"/>
</dbReference>
<dbReference type="PANTHER" id="PTHR43553:SF24">
    <property type="entry name" value="ENERGY-COUPLING FACTOR TRANSPORTER ATP-BINDING PROTEIN ECFA1"/>
    <property type="match status" value="1"/>
</dbReference>
<dbReference type="InterPro" id="IPR015856">
    <property type="entry name" value="ABC_transpr_CbiO/EcfA_su"/>
</dbReference>
<dbReference type="InterPro" id="IPR003439">
    <property type="entry name" value="ABC_transporter-like_ATP-bd"/>
</dbReference>
<dbReference type="Gene3D" id="3.40.50.300">
    <property type="entry name" value="P-loop containing nucleotide triphosphate hydrolases"/>
    <property type="match status" value="2"/>
</dbReference>
<evidence type="ECO:0000313" key="11">
    <source>
        <dbReference type="Proteomes" id="UP000262195"/>
    </source>
</evidence>
<evidence type="ECO:0000256" key="5">
    <source>
        <dbReference type="ARBA" id="ARBA00022741"/>
    </source>
</evidence>
<dbReference type="CDD" id="cd03225">
    <property type="entry name" value="ABC_cobalt_CbiO_domain1"/>
    <property type="match status" value="2"/>
</dbReference>
<dbReference type="PANTHER" id="PTHR43553">
    <property type="entry name" value="HEAVY METAL TRANSPORTER"/>
    <property type="match status" value="1"/>
</dbReference>
<evidence type="ECO:0000256" key="1">
    <source>
        <dbReference type="ARBA" id="ARBA00004202"/>
    </source>
</evidence>
<dbReference type="GO" id="GO:0043190">
    <property type="term" value="C:ATP-binding cassette (ABC) transporter complex"/>
    <property type="evidence" value="ECO:0007669"/>
    <property type="project" value="TreeGrafter"/>
</dbReference>
<comment type="subcellular location">
    <subcellularLocation>
        <location evidence="1">Cell membrane</location>
        <topology evidence="1">Peripheral membrane protein</topology>
    </subcellularLocation>
</comment>
<evidence type="ECO:0000259" key="9">
    <source>
        <dbReference type="PROSITE" id="PS50893"/>
    </source>
</evidence>
<keyword evidence="5" id="KW-0547">Nucleotide-binding</keyword>
<gene>
    <name evidence="10" type="ORF">DIW15_00955</name>
</gene>